<evidence type="ECO:0000313" key="6">
    <source>
        <dbReference type="Proteomes" id="UP000319931"/>
    </source>
</evidence>
<evidence type="ECO:0000256" key="3">
    <source>
        <dbReference type="ARBA" id="ARBA00022840"/>
    </source>
</evidence>
<dbReference type="RefSeq" id="WP_140848114.1">
    <property type="nucleotide sequence ID" value="NZ_RCZC01000001.1"/>
</dbReference>
<dbReference type="PANTHER" id="PTHR30121">
    <property type="entry name" value="UNCHARACTERIZED PROTEIN YJGR-RELATED"/>
    <property type="match status" value="1"/>
</dbReference>
<dbReference type="Pfam" id="PF03135">
    <property type="entry name" value="CagE_TrbE_VirB"/>
    <property type="match status" value="1"/>
</dbReference>
<dbReference type="EMBL" id="RCZC01000001">
    <property type="protein sequence ID" value="TPG56595.1"/>
    <property type="molecule type" value="Genomic_DNA"/>
</dbReference>
<dbReference type="InterPro" id="IPR043964">
    <property type="entry name" value="P-loop_TraG"/>
</dbReference>
<dbReference type="InterPro" id="IPR018145">
    <property type="entry name" value="CagE_TrbE_VirB_cntrl_dom"/>
</dbReference>
<dbReference type="Pfam" id="PF19044">
    <property type="entry name" value="P-loop_TraG"/>
    <property type="match status" value="1"/>
</dbReference>
<keyword evidence="2" id="KW-0547">Nucleotide-binding</keyword>
<evidence type="ECO:0000256" key="1">
    <source>
        <dbReference type="ARBA" id="ARBA00006512"/>
    </source>
</evidence>
<evidence type="ECO:0000256" key="2">
    <source>
        <dbReference type="ARBA" id="ARBA00022741"/>
    </source>
</evidence>
<dbReference type="SMART" id="SM00382">
    <property type="entry name" value="AAA"/>
    <property type="match status" value="1"/>
</dbReference>
<evidence type="ECO:0000259" key="4">
    <source>
        <dbReference type="SMART" id="SM00382"/>
    </source>
</evidence>
<reference evidence="5 6" key="1">
    <citation type="journal article" date="2019" name="Environ. Microbiol.">
        <title>Species interactions and distinct microbial communities in high Arctic permafrost affected cryosols are associated with the CH4 and CO2 gas fluxes.</title>
        <authorList>
            <person name="Altshuler I."/>
            <person name="Hamel J."/>
            <person name="Turney S."/>
            <person name="Magnuson E."/>
            <person name="Levesque R."/>
            <person name="Greer C."/>
            <person name="Whyte L.G."/>
        </authorList>
    </citation>
    <scope>NUCLEOTIDE SEQUENCE [LARGE SCALE GENOMIC DNA]</scope>
    <source>
        <strain evidence="5 6">E6.1</strain>
    </source>
</reference>
<protein>
    <submittedName>
        <fullName evidence="5">Conjugal transfer protein TrbE</fullName>
    </submittedName>
</protein>
<organism evidence="5 6">
    <name type="scientific">Sphingomonas glacialis</name>
    <dbReference type="NCBI Taxonomy" id="658225"/>
    <lineage>
        <taxon>Bacteria</taxon>
        <taxon>Pseudomonadati</taxon>
        <taxon>Pseudomonadota</taxon>
        <taxon>Alphaproteobacteria</taxon>
        <taxon>Sphingomonadales</taxon>
        <taxon>Sphingomonadaceae</taxon>
        <taxon>Sphingomonas</taxon>
    </lineage>
</organism>
<dbReference type="CDD" id="cd01127">
    <property type="entry name" value="TrwB_TraG_TraD_VirD4"/>
    <property type="match status" value="1"/>
</dbReference>
<dbReference type="AlphaFoldDB" id="A0A502G446"/>
<dbReference type="GO" id="GO:0005524">
    <property type="term" value="F:ATP binding"/>
    <property type="evidence" value="ECO:0007669"/>
    <property type="project" value="UniProtKB-KW"/>
</dbReference>
<keyword evidence="3" id="KW-0067">ATP-binding</keyword>
<feature type="domain" description="AAA+ ATPase" evidence="4">
    <location>
        <begin position="441"/>
        <end position="705"/>
    </location>
</feature>
<dbReference type="InterPro" id="IPR027417">
    <property type="entry name" value="P-loop_NTPase"/>
</dbReference>
<dbReference type="PANTHER" id="PTHR30121:SF12">
    <property type="entry name" value="TYPE IV SECRETION SYSTEM PROTEIN CAGE"/>
    <property type="match status" value="1"/>
</dbReference>
<dbReference type="NCBIfam" id="NF010447">
    <property type="entry name" value="PRK13873.1"/>
    <property type="match status" value="1"/>
</dbReference>
<comment type="caution">
    <text evidence="5">The sequence shown here is derived from an EMBL/GenBank/DDBJ whole genome shotgun (WGS) entry which is preliminary data.</text>
</comment>
<sequence length="812" mass="89093">MLNLAEYRHRPDRLADYLPWAALVATGIILNKDGSFQRTLRFRGPDLESATEGELISACARANNVLKRFGSGWALFFEAERRVASAYPDSGFPDAASWLVDQERRAAFLGEGEHYESRYHLTLTWLPTPDSAEAAGRSLVERPDADKGRDWHGALSSFIAESDRALDLFASFMPEVRALDDSETLTFLHGTISNRPHHVAVPETPVYLDALLVDTPLTGGLEPRLGGTHLRTLTVLGFPSMSRPGILDALNHQDFGYRWVTRFLALDKSDATKALNKLRRQWFNKRKSITALLREIMYNQPSLLLDTDADNKVVDADLALQVLGGDHVAFGHLTTTITVSDSDRAGVEDKVRRVERIVNGLGFTTIREGVNAVEAWLSSLPGQVYANVRQPLVHTLNLAHLMPLSSVWAGPVRNAHLDGPPLLHASTAGSTPFRLSTHVGDVGHMLVVGPTGAGKSVLLALIALQFRRYANSQVYIFDKGFSARAAVLAMGGAHHALGLGADAGETLAFQPLRRIDDATERSWAAEWIAALLAHEKVLVTPEVKDAVWSALGSLASAPPEERTLTGLTLLLQSNALRTALGAYTLDGPYGRLLDAAEQHLAFADVQCFETEELMGQAGVVAPVLTYLFHRLEERFDGRPTLLVLDEAWIFLDHPLFAARIREWLKVLRKKNVAVLFATQSLADIASSSIAPAIIESCPQRILLPNDRAIEPQSREAYERFGLNDRQIELVSRATPKRHYYLQSARGNRLFELGLGPVALALCGASDPATQSRIDAMIADHGLSDFAARFLRDAGLDWAADLLADFPAPQAKE</sequence>
<dbReference type="Proteomes" id="UP000319931">
    <property type="component" value="Unassembled WGS sequence"/>
</dbReference>
<keyword evidence="6" id="KW-1185">Reference proteome</keyword>
<gene>
    <name evidence="5" type="ORF">EAH76_03435</name>
</gene>
<dbReference type="OrthoDB" id="9816422at2"/>
<comment type="similarity">
    <text evidence="1">Belongs to the TrbE/VirB4 family.</text>
</comment>
<dbReference type="SUPFAM" id="SSF52540">
    <property type="entry name" value="P-loop containing nucleoside triphosphate hydrolases"/>
    <property type="match status" value="1"/>
</dbReference>
<dbReference type="InterPro" id="IPR003593">
    <property type="entry name" value="AAA+_ATPase"/>
</dbReference>
<name>A0A502G446_9SPHN</name>
<evidence type="ECO:0000313" key="5">
    <source>
        <dbReference type="EMBL" id="TPG56595.1"/>
    </source>
</evidence>
<dbReference type="InterPro" id="IPR051162">
    <property type="entry name" value="T4SS_component"/>
</dbReference>
<dbReference type="Gene3D" id="3.40.50.300">
    <property type="entry name" value="P-loop containing nucleotide triphosphate hydrolases"/>
    <property type="match status" value="2"/>
</dbReference>
<proteinExistence type="inferred from homology"/>
<accession>A0A502G446</accession>